<evidence type="ECO:0000256" key="4">
    <source>
        <dbReference type="ARBA" id="ARBA00022801"/>
    </source>
</evidence>
<dbReference type="AlphaFoldDB" id="A0A6P5F6C8"/>
<evidence type="ECO:0000313" key="7">
    <source>
        <dbReference type="Proteomes" id="UP000515123"/>
    </source>
</evidence>
<comment type="similarity">
    <text evidence="1">Belongs to the peptidase A1 family.</text>
</comment>
<dbReference type="InterPro" id="IPR033121">
    <property type="entry name" value="PEPTIDASE_A1"/>
</dbReference>
<dbReference type="Pfam" id="PF14541">
    <property type="entry name" value="TAXi_C"/>
    <property type="match status" value="1"/>
</dbReference>
<reference evidence="8" key="2">
    <citation type="submission" date="2025-08" db="UniProtKB">
        <authorList>
            <consortium name="RefSeq"/>
        </authorList>
    </citation>
    <scope>IDENTIFICATION</scope>
    <source>
        <tissue evidence="8">Leaf</tissue>
    </source>
</reference>
<dbReference type="InterPro" id="IPR021109">
    <property type="entry name" value="Peptidase_aspartic_dom_sf"/>
</dbReference>
<evidence type="ECO:0000259" key="6">
    <source>
        <dbReference type="PROSITE" id="PS51767"/>
    </source>
</evidence>
<proteinExistence type="inferred from homology"/>
<dbReference type="Pfam" id="PF14543">
    <property type="entry name" value="TAXi_N"/>
    <property type="match status" value="1"/>
</dbReference>
<evidence type="ECO:0000313" key="8">
    <source>
        <dbReference type="RefSeq" id="XP_020091162.1"/>
    </source>
</evidence>
<keyword evidence="5" id="KW-0325">Glycoprotein</keyword>
<dbReference type="CDD" id="cd05476">
    <property type="entry name" value="pepsin_A_like_plant"/>
    <property type="match status" value="1"/>
</dbReference>
<gene>
    <name evidence="8" type="primary">LOC109712150</name>
</gene>
<dbReference type="InterPro" id="IPR032861">
    <property type="entry name" value="TAXi_N"/>
</dbReference>
<dbReference type="SUPFAM" id="SSF50630">
    <property type="entry name" value="Acid proteases"/>
    <property type="match status" value="1"/>
</dbReference>
<evidence type="ECO:0000256" key="3">
    <source>
        <dbReference type="ARBA" id="ARBA00022750"/>
    </source>
</evidence>
<evidence type="ECO:0000256" key="5">
    <source>
        <dbReference type="ARBA" id="ARBA00023180"/>
    </source>
</evidence>
<dbReference type="InterPro" id="IPR034161">
    <property type="entry name" value="Pepsin-like_plant"/>
</dbReference>
<keyword evidence="2" id="KW-0645">Protease</keyword>
<dbReference type="GO" id="GO:0004190">
    <property type="term" value="F:aspartic-type endopeptidase activity"/>
    <property type="evidence" value="ECO:0007669"/>
    <property type="project" value="UniProtKB-KW"/>
</dbReference>
<dbReference type="OrthoDB" id="613907at2759"/>
<dbReference type="GO" id="GO:0006508">
    <property type="term" value="P:proteolysis"/>
    <property type="evidence" value="ECO:0007669"/>
    <property type="project" value="UniProtKB-KW"/>
</dbReference>
<dbReference type="InterPro" id="IPR032799">
    <property type="entry name" value="TAXi_C"/>
</dbReference>
<dbReference type="RefSeq" id="XP_020091162.1">
    <property type="nucleotide sequence ID" value="XM_020235573.1"/>
</dbReference>
<reference evidence="7" key="1">
    <citation type="journal article" date="2015" name="Nat. Genet.">
        <title>The pineapple genome and the evolution of CAM photosynthesis.</title>
        <authorList>
            <person name="Ming R."/>
            <person name="VanBuren R."/>
            <person name="Wai C.M."/>
            <person name="Tang H."/>
            <person name="Schatz M.C."/>
            <person name="Bowers J.E."/>
            <person name="Lyons E."/>
            <person name="Wang M.L."/>
            <person name="Chen J."/>
            <person name="Biggers E."/>
            <person name="Zhang J."/>
            <person name="Huang L."/>
            <person name="Zhang L."/>
            <person name="Miao W."/>
            <person name="Zhang J."/>
            <person name="Ye Z."/>
            <person name="Miao C."/>
            <person name="Lin Z."/>
            <person name="Wang H."/>
            <person name="Zhou H."/>
            <person name="Yim W.C."/>
            <person name="Priest H.D."/>
            <person name="Zheng C."/>
            <person name="Woodhouse M."/>
            <person name="Edger P.P."/>
            <person name="Guyot R."/>
            <person name="Guo H.B."/>
            <person name="Guo H."/>
            <person name="Zheng G."/>
            <person name="Singh R."/>
            <person name="Sharma A."/>
            <person name="Min X."/>
            <person name="Zheng Y."/>
            <person name="Lee H."/>
            <person name="Gurtowski J."/>
            <person name="Sedlazeck F.J."/>
            <person name="Harkess A."/>
            <person name="McKain M.R."/>
            <person name="Liao Z."/>
            <person name="Fang J."/>
            <person name="Liu J."/>
            <person name="Zhang X."/>
            <person name="Zhang Q."/>
            <person name="Hu W."/>
            <person name="Qin Y."/>
            <person name="Wang K."/>
            <person name="Chen L.Y."/>
            <person name="Shirley N."/>
            <person name="Lin Y.R."/>
            <person name="Liu L.Y."/>
            <person name="Hernandez A.G."/>
            <person name="Wright C.L."/>
            <person name="Bulone V."/>
            <person name="Tuskan G.A."/>
            <person name="Heath K."/>
            <person name="Zee F."/>
            <person name="Moore P.H."/>
            <person name="Sunkar R."/>
            <person name="Leebens-Mack J.H."/>
            <person name="Mockler T."/>
            <person name="Bennetzen J.L."/>
            <person name="Freeling M."/>
            <person name="Sankoff D."/>
            <person name="Paterson A.H."/>
            <person name="Zhu X."/>
            <person name="Yang X."/>
            <person name="Smith J.A."/>
            <person name="Cushman J.C."/>
            <person name="Paull R.E."/>
            <person name="Yu Q."/>
        </authorList>
    </citation>
    <scope>NUCLEOTIDE SEQUENCE [LARGE SCALE GENOMIC DNA]</scope>
    <source>
        <strain evidence="7">cv. F153</strain>
    </source>
</reference>
<keyword evidence="3" id="KW-0064">Aspartyl protease</keyword>
<dbReference type="PANTHER" id="PTHR47967">
    <property type="entry name" value="OS07G0603500 PROTEIN-RELATED"/>
    <property type="match status" value="1"/>
</dbReference>
<sequence length="403" mass="45039">MYEALQIIPPLLLLSSTIVCSLHLNLIHKHSIHSPLFPGNLTAGERQLRLQADDEARTRLLETSLQSGLNYSEENLRPYLAAEKFVYMVEVSIGTPTHDEDRRKYYLVLDTGSGICRYNIRYMTPATSKGVLASETLGFASSAGSARTEFVRHFILGCARDNRQFSLPARVAGVFGLNMEPPSPASQMEGRIGGRFAYCLPRFTGHAQPPSRLKFGDEAILRDPHVKTLQFVHVHGKFRYYLPLIDVSIADRRIGFAPGAFAVRRQGQTTRGGFIIDTGTTYTRFITGGPYKQIMEAFKEYFKPFKLRKAKSTAPGSLKLCYKIPRTGFTAFPSMTLHFSEGNDFVIQPPNVVVQAEEKFCIAVGSLNVVSILGSYQQHDYKISYDVRNKLLSYASADCSRVV</sequence>
<feature type="domain" description="Peptidase A1" evidence="6">
    <location>
        <begin position="37"/>
        <end position="395"/>
    </location>
</feature>
<accession>A0A6P5F6C8</accession>
<protein>
    <submittedName>
        <fullName evidence="8">Aspartic proteinase CDR1-like</fullName>
    </submittedName>
</protein>
<keyword evidence="4" id="KW-0378">Hydrolase</keyword>
<dbReference type="Gene3D" id="2.40.70.10">
    <property type="entry name" value="Acid Proteases"/>
    <property type="match status" value="2"/>
</dbReference>
<keyword evidence="7" id="KW-1185">Reference proteome</keyword>
<dbReference type="PROSITE" id="PS51767">
    <property type="entry name" value="PEPTIDASE_A1"/>
    <property type="match status" value="1"/>
</dbReference>
<organism evidence="7 8">
    <name type="scientific">Ananas comosus</name>
    <name type="common">Pineapple</name>
    <name type="synonym">Ananas ananas</name>
    <dbReference type="NCBI Taxonomy" id="4615"/>
    <lineage>
        <taxon>Eukaryota</taxon>
        <taxon>Viridiplantae</taxon>
        <taxon>Streptophyta</taxon>
        <taxon>Embryophyta</taxon>
        <taxon>Tracheophyta</taxon>
        <taxon>Spermatophyta</taxon>
        <taxon>Magnoliopsida</taxon>
        <taxon>Liliopsida</taxon>
        <taxon>Poales</taxon>
        <taxon>Bromeliaceae</taxon>
        <taxon>Bromelioideae</taxon>
        <taxon>Ananas</taxon>
    </lineage>
</organism>
<name>A0A6P5F6C8_ANACO</name>
<evidence type="ECO:0000256" key="2">
    <source>
        <dbReference type="ARBA" id="ARBA00022670"/>
    </source>
</evidence>
<dbReference type="GeneID" id="109712150"/>
<dbReference type="Proteomes" id="UP000515123">
    <property type="component" value="Linkage group 6"/>
</dbReference>
<dbReference type="PANTHER" id="PTHR47967:SF123">
    <property type="entry name" value="ASPARTIC PROTEINASE NEPENTHESIN-1-LIKE"/>
    <property type="match status" value="1"/>
</dbReference>
<evidence type="ECO:0000256" key="1">
    <source>
        <dbReference type="ARBA" id="ARBA00007447"/>
    </source>
</evidence>
<dbReference type="InterPro" id="IPR051708">
    <property type="entry name" value="Plant_Aspart_Prot_A1"/>
</dbReference>